<reference evidence="2" key="1">
    <citation type="journal article" date="2021" name="Proc. Natl. Acad. Sci. U.S.A.">
        <title>A Catalog of Tens of Thousands of Viruses from Human Metagenomes Reveals Hidden Associations with Chronic Diseases.</title>
        <authorList>
            <person name="Tisza M.J."/>
            <person name="Buck C.B."/>
        </authorList>
    </citation>
    <scope>NUCLEOTIDE SEQUENCE</scope>
    <source>
        <strain evidence="2">CtBLh2</strain>
    </source>
</reference>
<evidence type="ECO:0000313" key="2">
    <source>
        <dbReference type="EMBL" id="DAF45525.1"/>
    </source>
</evidence>
<evidence type="ECO:0000256" key="1">
    <source>
        <dbReference type="SAM" id="MobiDB-lite"/>
    </source>
</evidence>
<proteinExistence type="predicted"/>
<organism evidence="2">
    <name type="scientific">Siphoviridae sp. ctBLh2</name>
    <dbReference type="NCBI Taxonomy" id="2827803"/>
    <lineage>
        <taxon>Viruses</taxon>
        <taxon>Duplodnaviria</taxon>
        <taxon>Heunggongvirae</taxon>
        <taxon>Uroviricota</taxon>
        <taxon>Caudoviricetes</taxon>
    </lineage>
</organism>
<feature type="region of interest" description="Disordered" evidence="1">
    <location>
        <begin position="1"/>
        <end position="20"/>
    </location>
</feature>
<protein>
    <submittedName>
        <fullName evidence="2">Uncharacterized protein</fullName>
    </submittedName>
</protein>
<dbReference type="EMBL" id="BK032514">
    <property type="protein sequence ID" value="DAF45525.1"/>
    <property type="molecule type" value="Genomic_DNA"/>
</dbReference>
<sequence>MDLQETRGDVQVARRPAREAGTLSRGSGFFLLYLHPCVDSTRKHVWRNLHNKAPMGVVNCEIFFTFVLSRKRRILVKVFRFNLE</sequence>
<name>A0A8S5S3D2_9CAUD</name>
<accession>A0A8S5S3D2</accession>